<reference evidence="14" key="1">
    <citation type="journal article" date="2019" name="Int. J. Syst. Evol. Microbiol.">
        <title>The Global Catalogue of Microorganisms (GCM) 10K type strain sequencing project: providing services to taxonomists for standard genome sequencing and annotation.</title>
        <authorList>
            <consortium name="The Broad Institute Genomics Platform"/>
            <consortium name="The Broad Institute Genome Sequencing Center for Infectious Disease"/>
            <person name="Wu L."/>
            <person name="Ma J."/>
        </authorList>
    </citation>
    <scope>NUCLEOTIDE SEQUENCE [LARGE SCALE GENOMIC DNA]</scope>
    <source>
        <strain evidence="14">JCM 32105</strain>
    </source>
</reference>
<dbReference type="Pfam" id="PF04452">
    <property type="entry name" value="Methyltrans_RNA"/>
    <property type="match status" value="1"/>
</dbReference>
<evidence type="ECO:0000256" key="6">
    <source>
        <dbReference type="ARBA" id="ARBA00022679"/>
    </source>
</evidence>
<dbReference type="CDD" id="cd18084">
    <property type="entry name" value="RsmE-like"/>
    <property type="match status" value="1"/>
</dbReference>
<dbReference type="PIRSF" id="PIRSF015601">
    <property type="entry name" value="MTase_slr0722"/>
    <property type="match status" value="1"/>
</dbReference>
<evidence type="ECO:0000313" key="13">
    <source>
        <dbReference type="EMBL" id="GAA4465037.1"/>
    </source>
</evidence>
<comment type="similarity">
    <text evidence="2 10">Belongs to the RNA methyltransferase RsmE family.</text>
</comment>
<accession>A0ABP8NFI0</accession>
<dbReference type="Pfam" id="PF20260">
    <property type="entry name" value="PUA_4"/>
    <property type="match status" value="1"/>
</dbReference>
<organism evidence="13 14">
    <name type="scientific">Nemorincola caseinilytica</name>
    <dbReference type="NCBI Taxonomy" id="2054315"/>
    <lineage>
        <taxon>Bacteria</taxon>
        <taxon>Pseudomonadati</taxon>
        <taxon>Bacteroidota</taxon>
        <taxon>Chitinophagia</taxon>
        <taxon>Chitinophagales</taxon>
        <taxon>Chitinophagaceae</taxon>
        <taxon>Nemorincola</taxon>
    </lineage>
</organism>
<dbReference type="Gene3D" id="3.40.1280.10">
    <property type="match status" value="1"/>
</dbReference>
<dbReference type="Proteomes" id="UP001500067">
    <property type="component" value="Unassembled WGS sequence"/>
</dbReference>
<dbReference type="NCBIfam" id="TIGR00046">
    <property type="entry name" value="RsmE family RNA methyltransferase"/>
    <property type="match status" value="1"/>
</dbReference>
<dbReference type="Gene3D" id="2.40.240.20">
    <property type="entry name" value="Hypothetical PUA domain-like, domain 1"/>
    <property type="match status" value="1"/>
</dbReference>
<feature type="domain" description="Ribosomal RNA small subunit methyltransferase E PUA-like" evidence="12">
    <location>
        <begin position="2"/>
        <end position="36"/>
    </location>
</feature>
<dbReference type="InterPro" id="IPR029028">
    <property type="entry name" value="Alpha/beta_knot_MTases"/>
</dbReference>
<name>A0ABP8NFI0_9BACT</name>
<evidence type="ECO:0000256" key="8">
    <source>
        <dbReference type="ARBA" id="ARBA00025699"/>
    </source>
</evidence>
<comment type="subcellular location">
    <subcellularLocation>
        <location evidence="1 10">Cytoplasm</location>
    </subcellularLocation>
</comment>
<dbReference type="InterPro" id="IPR046887">
    <property type="entry name" value="RsmE_PUA-like"/>
</dbReference>
<proteinExistence type="inferred from homology"/>
<keyword evidence="5 10" id="KW-0489">Methyltransferase</keyword>
<dbReference type="PANTHER" id="PTHR30027">
    <property type="entry name" value="RIBOSOMAL RNA SMALL SUBUNIT METHYLTRANSFERASE E"/>
    <property type="match status" value="1"/>
</dbReference>
<evidence type="ECO:0000256" key="5">
    <source>
        <dbReference type="ARBA" id="ARBA00022603"/>
    </source>
</evidence>
<evidence type="ECO:0000256" key="3">
    <source>
        <dbReference type="ARBA" id="ARBA00022490"/>
    </source>
</evidence>
<comment type="caution">
    <text evidence="13">The sequence shown here is derived from an EMBL/GenBank/DDBJ whole genome shotgun (WGS) entry which is preliminary data.</text>
</comment>
<evidence type="ECO:0000259" key="12">
    <source>
        <dbReference type="Pfam" id="PF20260"/>
    </source>
</evidence>
<dbReference type="EC" id="2.1.1.193" evidence="10"/>
<evidence type="ECO:0000256" key="1">
    <source>
        <dbReference type="ARBA" id="ARBA00004496"/>
    </source>
</evidence>
<evidence type="ECO:0000256" key="7">
    <source>
        <dbReference type="ARBA" id="ARBA00022691"/>
    </source>
</evidence>
<comment type="function">
    <text evidence="8 10">Specifically methylates the N3 position of the uracil ring of uridine 1498 (m3U1498) in 16S rRNA. Acts on the fully assembled 30S ribosomal subunit.</text>
</comment>
<keyword evidence="6 10" id="KW-0808">Transferase</keyword>
<keyword evidence="7 10" id="KW-0949">S-adenosyl-L-methionine</keyword>
<dbReference type="InterPro" id="IPR029026">
    <property type="entry name" value="tRNA_m1G_MTases_N"/>
</dbReference>
<evidence type="ECO:0000256" key="2">
    <source>
        <dbReference type="ARBA" id="ARBA00005528"/>
    </source>
</evidence>
<keyword evidence="14" id="KW-1185">Reference proteome</keyword>
<gene>
    <name evidence="13" type="ORF">GCM10023093_16530</name>
</gene>
<evidence type="ECO:0000256" key="4">
    <source>
        <dbReference type="ARBA" id="ARBA00022552"/>
    </source>
</evidence>
<dbReference type="PANTHER" id="PTHR30027:SF3">
    <property type="entry name" value="16S RRNA (URACIL(1498)-N(3))-METHYLTRANSFERASE"/>
    <property type="match status" value="1"/>
</dbReference>
<evidence type="ECO:0000313" key="14">
    <source>
        <dbReference type="Proteomes" id="UP001500067"/>
    </source>
</evidence>
<evidence type="ECO:0000259" key="11">
    <source>
        <dbReference type="Pfam" id="PF04452"/>
    </source>
</evidence>
<keyword evidence="4 10" id="KW-0698">rRNA processing</keyword>
<dbReference type="InterPro" id="IPR006700">
    <property type="entry name" value="RsmE"/>
</dbReference>
<dbReference type="InterPro" id="IPR046886">
    <property type="entry name" value="RsmE_MTase_dom"/>
</dbReference>
<evidence type="ECO:0000256" key="10">
    <source>
        <dbReference type="PIRNR" id="PIRNR015601"/>
    </source>
</evidence>
<keyword evidence="3 10" id="KW-0963">Cytoplasm</keyword>
<evidence type="ECO:0000256" key="9">
    <source>
        <dbReference type="ARBA" id="ARBA00047944"/>
    </source>
</evidence>
<dbReference type="EMBL" id="BAABFA010000010">
    <property type="protein sequence ID" value="GAA4465037.1"/>
    <property type="molecule type" value="Genomic_DNA"/>
</dbReference>
<protein>
    <recommendedName>
        <fullName evidence="10">Ribosomal RNA small subunit methyltransferase E</fullName>
        <ecNumber evidence="10">2.1.1.193</ecNumber>
    </recommendedName>
</protein>
<sequence length="207" mass="23015">MLRMDEGDRISLTDGKGTVASGIIQFAERHKCNVRISDTSFEPRVGGKLHLCVSFTKNNGRNEWLLEKATELGVASIIPIGSARYNKTHIRHDRWEKILQSAILQSQQSYLPELSQLIPVTTALEQFKDVPQKFIAHCMDDERKKNLSEMLKPGQDAVVFIGPEGDFAPEEVNLCIGHGYTAVALGAQRLRTETAAISVAAYFNMLS</sequence>
<dbReference type="SUPFAM" id="SSF75217">
    <property type="entry name" value="alpha/beta knot"/>
    <property type="match status" value="1"/>
</dbReference>
<feature type="domain" description="Ribosomal RNA small subunit methyltransferase E methyltransferase" evidence="11">
    <location>
        <begin position="48"/>
        <end position="202"/>
    </location>
</feature>
<comment type="catalytic activity">
    <reaction evidence="9 10">
        <text>uridine(1498) in 16S rRNA + S-adenosyl-L-methionine = N(3)-methyluridine(1498) in 16S rRNA + S-adenosyl-L-homocysteine + H(+)</text>
        <dbReference type="Rhea" id="RHEA:42920"/>
        <dbReference type="Rhea" id="RHEA-COMP:10283"/>
        <dbReference type="Rhea" id="RHEA-COMP:10284"/>
        <dbReference type="ChEBI" id="CHEBI:15378"/>
        <dbReference type="ChEBI" id="CHEBI:57856"/>
        <dbReference type="ChEBI" id="CHEBI:59789"/>
        <dbReference type="ChEBI" id="CHEBI:65315"/>
        <dbReference type="ChEBI" id="CHEBI:74502"/>
        <dbReference type="EC" id="2.1.1.193"/>
    </reaction>
</comment>